<dbReference type="InterPro" id="IPR036565">
    <property type="entry name" value="Mur-like_cat_sf"/>
</dbReference>
<dbReference type="SUPFAM" id="SSF53623">
    <property type="entry name" value="MurD-like peptide ligases, catalytic domain"/>
    <property type="match status" value="1"/>
</dbReference>
<evidence type="ECO:0000256" key="5">
    <source>
        <dbReference type="ARBA" id="ARBA00013023"/>
    </source>
</evidence>
<organism evidence="23 24">
    <name type="scientific">Entomospira culicis</name>
    <dbReference type="NCBI Taxonomy" id="2719989"/>
    <lineage>
        <taxon>Bacteria</taxon>
        <taxon>Pseudomonadati</taxon>
        <taxon>Spirochaetota</taxon>
        <taxon>Spirochaetia</taxon>
        <taxon>Spirochaetales</taxon>
        <taxon>Spirochaetaceae</taxon>
        <taxon>Entomospira</taxon>
    </lineage>
</organism>
<keyword evidence="9" id="KW-0479">Metal-binding</keyword>
<comment type="pathway">
    <text evidence="3">Cofactor biosynthesis; tetrahydrofolylpolyglutamate biosynthesis.</text>
</comment>
<dbReference type="EMBL" id="JAATLM010000001">
    <property type="protein sequence ID" value="NIZ69246.1"/>
    <property type="molecule type" value="Genomic_DNA"/>
</dbReference>
<dbReference type="Gene3D" id="3.40.1190.10">
    <property type="entry name" value="Mur-like, catalytic domain"/>
    <property type="match status" value="1"/>
</dbReference>
<feature type="domain" description="Mur ligase central" evidence="22">
    <location>
        <begin position="47"/>
        <end position="267"/>
    </location>
</feature>
<dbReference type="EC" id="6.3.2.17" evidence="6"/>
<evidence type="ECO:0000256" key="2">
    <source>
        <dbReference type="ARBA" id="ARBA00004799"/>
    </source>
</evidence>
<evidence type="ECO:0000256" key="17">
    <source>
        <dbReference type="ARBA" id="ARBA00047493"/>
    </source>
</evidence>
<evidence type="ECO:0000256" key="11">
    <source>
        <dbReference type="ARBA" id="ARBA00022840"/>
    </source>
</evidence>
<sequence>MQSYLEQLLTRRNPIHIRKEEARFSDILTILQDINIQKPRYKTIHLAGSKGKGSTAHAITATLYSLGYRTLLFTSPHLIDIKERFLLNLTRISTEQLHRALRWLQHQEDAYHITLPFFDAMTAMLFFLADSLPIDFLILETGLGGRLDATNLCASDITVITPIEREHTAILGDTLLAITQEKAGIIKPKTPLFIAKQAPQVAQCLEESAQKLGAPYFHFNALFAAIKERARSPFQQEIIYKERSFIVQFPTPMKVLAENALLALAVVDYLFPEHDIIPVWQESILSHQLPARYQKIKANIVLDASHTPSSFCALVQTFYQEFPTQEKILIFGCAVDKDFISISESFYYFDKIYFVAPKGIHQQMELLSQQYPQANSSYHPDLKTLLETLPLKKEQALLITGSFYLVAEALEHFH</sequence>
<dbReference type="EC" id="6.3.2.12" evidence="5"/>
<evidence type="ECO:0000256" key="10">
    <source>
        <dbReference type="ARBA" id="ARBA00022741"/>
    </source>
</evidence>
<evidence type="ECO:0000256" key="12">
    <source>
        <dbReference type="ARBA" id="ARBA00022842"/>
    </source>
</evidence>
<comment type="function">
    <text evidence="1">Functions in two distinct reactions of the de novo folate biosynthetic pathway. Catalyzes the addition of a glutamate residue to dihydropteroate (7,8-dihydropteroate or H2Pte) to form dihydrofolate (7,8-dihydrofolate monoglutamate or H2Pte-Glu). Also catalyzes successive additions of L-glutamate to tetrahydrofolate or 10-formyltetrahydrofolate or 5,10-methylenetetrahydrofolate, leading to folylpolyglutamate derivatives.</text>
</comment>
<dbReference type="GO" id="GO:0005524">
    <property type="term" value="F:ATP binding"/>
    <property type="evidence" value="ECO:0007669"/>
    <property type="project" value="UniProtKB-KW"/>
</dbReference>
<keyword evidence="11" id="KW-0067">ATP-binding</keyword>
<name>A0A968KZE4_9SPIO</name>
<evidence type="ECO:0000256" key="13">
    <source>
        <dbReference type="ARBA" id="ARBA00022909"/>
    </source>
</evidence>
<comment type="catalytic activity">
    <reaction evidence="20">
        <text>7,8-dihydropteroate + L-glutamate + ATP = 7,8-dihydrofolate + ADP + phosphate + H(+)</text>
        <dbReference type="Rhea" id="RHEA:23584"/>
        <dbReference type="ChEBI" id="CHEBI:15378"/>
        <dbReference type="ChEBI" id="CHEBI:17839"/>
        <dbReference type="ChEBI" id="CHEBI:29985"/>
        <dbReference type="ChEBI" id="CHEBI:30616"/>
        <dbReference type="ChEBI" id="CHEBI:43474"/>
        <dbReference type="ChEBI" id="CHEBI:57451"/>
        <dbReference type="ChEBI" id="CHEBI:456216"/>
        <dbReference type="EC" id="6.3.2.12"/>
    </reaction>
</comment>
<dbReference type="GO" id="GO:0046656">
    <property type="term" value="P:folic acid biosynthetic process"/>
    <property type="evidence" value="ECO:0007669"/>
    <property type="project" value="UniProtKB-KW"/>
</dbReference>
<dbReference type="InterPro" id="IPR013221">
    <property type="entry name" value="Mur_ligase_cen"/>
</dbReference>
<evidence type="ECO:0000259" key="21">
    <source>
        <dbReference type="Pfam" id="PF02875"/>
    </source>
</evidence>
<keyword evidence="8" id="KW-0436">Ligase</keyword>
<evidence type="ECO:0000313" key="23">
    <source>
        <dbReference type="EMBL" id="NIZ69246.1"/>
    </source>
</evidence>
<dbReference type="GO" id="GO:0046872">
    <property type="term" value="F:metal ion binding"/>
    <property type="evidence" value="ECO:0007669"/>
    <property type="project" value="UniProtKB-KW"/>
</dbReference>
<feature type="domain" description="Mur ligase C-terminal" evidence="21">
    <location>
        <begin position="297"/>
        <end position="403"/>
    </location>
</feature>
<dbReference type="PANTHER" id="PTHR11136">
    <property type="entry name" value="FOLYLPOLYGLUTAMATE SYNTHASE-RELATED"/>
    <property type="match status" value="1"/>
</dbReference>
<keyword evidence="12" id="KW-0460">Magnesium</keyword>
<evidence type="ECO:0000256" key="9">
    <source>
        <dbReference type="ARBA" id="ARBA00022723"/>
    </source>
</evidence>
<keyword evidence="24" id="KW-1185">Reference proteome</keyword>
<evidence type="ECO:0000256" key="6">
    <source>
        <dbReference type="ARBA" id="ARBA00013025"/>
    </source>
</evidence>
<protein>
    <recommendedName>
        <fullName evidence="7">Dihydrofolate synthase/folylpolyglutamate synthase</fullName>
        <ecNumber evidence="5">6.3.2.12</ecNumber>
        <ecNumber evidence="6">6.3.2.17</ecNumber>
    </recommendedName>
    <alternativeName>
        <fullName evidence="16">Folylpoly-gamma-glutamate synthetase-dihydrofolate synthetase</fullName>
    </alternativeName>
    <alternativeName>
        <fullName evidence="14">Folylpolyglutamate synthetase</fullName>
    </alternativeName>
    <alternativeName>
        <fullName evidence="15">Tetrahydrofolylpolyglutamate synthase</fullName>
    </alternativeName>
</protein>
<dbReference type="GO" id="GO:0004326">
    <property type="term" value="F:tetrahydrofolylpolyglutamate synthase activity"/>
    <property type="evidence" value="ECO:0007669"/>
    <property type="project" value="UniProtKB-EC"/>
</dbReference>
<keyword evidence="10" id="KW-0547">Nucleotide-binding</keyword>
<evidence type="ECO:0000256" key="7">
    <source>
        <dbReference type="ARBA" id="ARBA00019357"/>
    </source>
</evidence>
<dbReference type="GO" id="GO:0005737">
    <property type="term" value="C:cytoplasm"/>
    <property type="evidence" value="ECO:0007669"/>
    <property type="project" value="TreeGrafter"/>
</dbReference>
<evidence type="ECO:0000256" key="3">
    <source>
        <dbReference type="ARBA" id="ARBA00005150"/>
    </source>
</evidence>
<dbReference type="InterPro" id="IPR004101">
    <property type="entry name" value="Mur_ligase_C"/>
</dbReference>
<evidence type="ECO:0000259" key="22">
    <source>
        <dbReference type="Pfam" id="PF08245"/>
    </source>
</evidence>
<accession>A0A968KZE4</accession>
<evidence type="ECO:0000256" key="4">
    <source>
        <dbReference type="ARBA" id="ARBA00008276"/>
    </source>
</evidence>
<gene>
    <name evidence="23" type="ORF">HCT48_03330</name>
</gene>
<comment type="catalytic activity">
    <reaction evidence="18">
        <text>10-formyltetrahydrofolyl-(gamma-L-Glu)(n) + L-glutamate + ATP = 10-formyltetrahydrofolyl-(gamma-L-Glu)(n+1) + ADP + phosphate + H(+)</text>
        <dbReference type="Rhea" id="RHEA:51904"/>
        <dbReference type="Rhea" id="RHEA-COMP:13088"/>
        <dbReference type="Rhea" id="RHEA-COMP:14300"/>
        <dbReference type="ChEBI" id="CHEBI:15378"/>
        <dbReference type="ChEBI" id="CHEBI:29985"/>
        <dbReference type="ChEBI" id="CHEBI:30616"/>
        <dbReference type="ChEBI" id="CHEBI:43474"/>
        <dbReference type="ChEBI" id="CHEBI:134413"/>
        <dbReference type="ChEBI" id="CHEBI:456216"/>
        <dbReference type="EC" id="6.3.2.17"/>
    </reaction>
</comment>
<dbReference type="NCBIfam" id="TIGR01499">
    <property type="entry name" value="folC"/>
    <property type="match status" value="1"/>
</dbReference>
<evidence type="ECO:0000256" key="15">
    <source>
        <dbReference type="ARBA" id="ARBA00030592"/>
    </source>
</evidence>
<evidence type="ECO:0000256" key="20">
    <source>
        <dbReference type="ARBA" id="ARBA00049161"/>
    </source>
</evidence>
<evidence type="ECO:0000256" key="19">
    <source>
        <dbReference type="ARBA" id="ARBA00049035"/>
    </source>
</evidence>
<comment type="similarity">
    <text evidence="4">Belongs to the folylpolyglutamate synthase family.</text>
</comment>
<dbReference type="SUPFAM" id="SSF53244">
    <property type="entry name" value="MurD-like peptide ligases, peptide-binding domain"/>
    <property type="match status" value="1"/>
</dbReference>
<evidence type="ECO:0000256" key="1">
    <source>
        <dbReference type="ARBA" id="ARBA00002714"/>
    </source>
</evidence>
<dbReference type="Pfam" id="PF02875">
    <property type="entry name" value="Mur_ligase_C"/>
    <property type="match status" value="1"/>
</dbReference>
<dbReference type="Proteomes" id="UP000778951">
    <property type="component" value="Unassembled WGS sequence"/>
</dbReference>
<evidence type="ECO:0000256" key="8">
    <source>
        <dbReference type="ARBA" id="ARBA00022598"/>
    </source>
</evidence>
<comment type="catalytic activity">
    <reaction evidence="19">
        <text>(6R)-5,10-methylenetetrahydrofolyl-(gamma-L-Glu)(n) + L-glutamate + ATP = (6R)-5,10-methylenetetrahydrofolyl-(gamma-L-Glu)(n+1) + ADP + phosphate + H(+)</text>
        <dbReference type="Rhea" id="RHEA:51912"/>
        <dbReference type="Rhea" id="RHEA-COMP:13257"/>
        <dbReference type="Rhea" id="RHEA-COMP:13258"/>
        <dbReference type="ChEBI" id="CHEBI:15378"/>
        <dbReference type="ChEBI" id="CHEBI:29985"/>
        <dbReference type="ChEBI" id="CHEBI:30616"/>
        <dbReference type="ChEBI" id="CHEBI:43474"/>
        <dbReference type="ChEBI" id="CHEBI:136572"/>
        <dbReference type="ChEBI" id="CHEBI:456216"/>
        <dbReference type="EC" id="6.3.2.17"/>
    </reaction>
</comment>
<dbReference type="Gene3D" id="3.90.190.20">
    <property type="entry name" value="Mur ligase, C-terminal domain"/>
    <property type="match status" value="1"/>
</dbReference>
<dbReference type="RefSeq" id="WP_167695341.1">
    <property type="nucleotide sequence ID" value="NZ_CP118181.1"/>
</dbReference>
<keyword evidence="13" id="KW-0289">Folate biosynthesis</keyword>
<proteinExistence type="inferred from homology"/>
<dbReference type="Pfam" id="PF08245">
    <property type="entry name" value="Mur_ligase_M"/>
    <property type="match status" value="1"/>
</dbReference>
<dbReference type="GO" id="GO:0008841">
    <property type="term" value="F:dihydrofolate synthase activity"/>
    <property type="evidence" value="ECO:0007669"/>
    <property type="project" value="UniProtKB-EC"/>
</dbReference>
<comment type="catalytic activity">
    <reaction evidence="17">
        <text>(6S)-5,6,7,8-tetrahydrofolyl-(gamma-L-Glu)(n) + L-glutamate + ATP = (6S)-5,6,7,8-tetrahydrofolyl-(gamma-L-Glu)(n+1) + ADP + phosphate + H(+)</text>
        <dbReference type="Rhea" id="RHEA:10580"/>
        <dbReference type="Rhea" id="RHEA-COMP:14738"/>
        <dbReference type="Rhea" id="RHEA-COMP:14740"/>
        <dbReference type="ChEBI" id="CHEBI:15378"/>
        <dbReference type="ChEBI" id="CHEBI:29985"/>
        <dbReference type="ChEBI" id="CHEBI:30616"/>
        <dbReference type="ChEBI" id="CHEBI:43474"/>
        <dbReference type="ChEBI" id="CHEBI:141005"/>
        <dbReference type="ChEBI" id="CHEBI:456216"/>
        <dbReference type="EC" id="6.3.2.17"/>
    </reaction>
</comment>
<evidence type="ECO:0000256" key="18">
    <source>
        <dbReference type="ARBA" id="ARBA00047808"/>
    </source>
</evidence>
<dbReference type="InterPro" id="IPR001645">
    <property type="entry name" value="Folylpolyglutamate_synth"/>
</dbReference>
<comment type="caution">
    <text evidence="23">The sequence shown here is derived from an EMBL/GenBank/DDBJ whole genome shotgun (WGS) entry which is preliminary data.</text>
</comment>
<dbReference type="PANTHER" id="PTHR11136:SF0">
    <property type="entry name" value="DIHYDROFOLATE SYNTHETASE-RELATED"/>
    <property type="match status" value="1"/>
</dbReference>
<dbReference type="InterPro" id="IPR036615">
    <property type="entry name" value="Mur_ligase_C_dom_sf"/>
</dbReference>
<dbReference type="AlphaFoldDB" id="A0A968KZE4"/>
<evidence type="ECO:0000256" key="16">
    <source>
        <dbReference type="ARBA" id="ARBA00032510"/>
    </source>
</evidence>
<evidence type="ECO:0000313" key="24">
    <source>
        <dbReference type="Proteomes" id="UP000778951"/>
    </source>
</evidence>
<reference evidence="23" key="1">
    <citation type="submission" date="2020-03" db="EMBL/GenBank/DDBJ databases">
        <title>Spirochaetal bacteria isolated from arthropods constitute a novel genus Entomospira genus novum within the order Spirochaetales.</title>
        <authorList>
            <person name="Grana-Miraglia L."/>
            <person name="Sikutova S."/>
            <person name="Fingerle V."/>
            <person name="Sing A."/>
            <person name="Castillo-Ramirez S."/>
            <person name="Margos G."/>
            <person name="Rudolf I."/>
        </authorList>
    </citation>
    <scope>NUCLEOTIDE SEQUENCE</scope>
    <source>
        <strain evidence="23">BR149</strain>
    </source>
</reference>
<comment type="pathway">
    <text evidence="2">Cofactor biosynthesis; tetrahydrofolate biosynthesis; 7,8-dihydrofolate from 2-amino-4-hydroxy-6-hydroxymethyl-7,8-dihydropteridine diphosphate and 4-aminobenzoate: step 2/2.</text>
</comment>
<evidence type="ECO:0000256" key="14">
    <source>
        <dbReference type="ARBA" id="ARBA00030048"/>
    </source>
</evidence>